<dbReference type="HOGENOM" id="CLU_1378407_0_0_1"/>
<dbReference type="Proteomes" id="UP000001072">
    <property type="component" value="Unassembled WGS sequence"/>
</dbReference>
<gene>
    <name evidence="1" type="ORF">MELLADRAFT_106937</name>
</gene>
<dbReference type="VEuPathDB" id="FungiDB:MELLADRAFT_106937"/>
<proteinExistence type="predicted"/>
<dbReference type="KEGG" id="mlr:MELLADRAFT_106937"/>
<organism evidence="2">
    <name type="scientific">Melampsora larici-populina (strain 98AG31 / pathotype 3-4-7)</name>
    <name type="common">Poplar leaf rust fungus</name>
    <dbReference type="NCBI Taxonomy" id="747676"/>
    <lineage>
        <taxon>Eukaryota</taxon>
        <taxon>Fungi</taxon>
        <taxon>Dikarya</taxon>
        <taxon>Basidiomycota</taxon>
        <taxon>Pucciniomycotina</taxon>
        <taxon>Pucciniomycetes</taxon>
        <taxon>Pucciniales</taxon>
        <taxon>Melampsoraceae</taxon>
        <taxon>Melampsora</taxon>
    </lineage>
</organism>
<dbReference type="RefSeq" id="XP_007410475.1">
    <property type="nucleotide sequence ID" value="XM_007410413.1"/>
</dbReference>
<evidence type="ECO:0000313" key="2">
    <source>
        <dbReference type="Proteomes" id="UP000001072"/>
    </source>
</evidence>
<reference evidence="2" key="1">
    <citation type="journal article" date="2011" name="Proc. Natl. Acad. Sci. U.S.A.">
        <title>Obligate biotrophy features unraveled by the genomic analysis of rust fungi.</title>
        <authorList>
            <person name="Duplessis S."/>
            <person name="Cuomo C.A."/>
            <person name="Lin Y.-C."/>
            <person name="Aerts A."/>
            <person name="Tisserant E."/>
            <person name="Veneault-Fourrey C."/>
            <person name="Joly D.L."/>
            <person name="Hacquard S."/>
            <person name="Amselem J."/>
            <person name="Cantarel B.L."/>
            <person name="Chiu R."/>
            <person name="Coutinho P.M."/>
            <person name="Feau N."/>
            <person name="Field M."/>
            <person name="Frey P."/>
            <person name="Gelhaye E."/>
            <person name="Goldberg J."/>
            <person name="Grabherr M.G."/>
            <person name="Kodira C.D."/>
            <person name="Kohler A."/>
            <person name="Kuees U."/>
            <person name="Lindquist E.A."/>
            <person name="Lucas S.M."/>
            <person name="Mago R."/>
            <person name="Mauceli E."/>
            <person name="Morin E."/>
            <person name="Murat C."/>
            <person name="Pangilinan J.L."/>
            <person name="Park R."/>
            <person name="Pearson M."/>
            <person name="Quesneville H."/>
            <person name="Rouhier N."/>
            <person name="Sakthikumar S."/>
            <person name="Salamov A.A."/>
            <person name="Schmutz J."/>
            <person name="Selles B."/>
            <person name="Shapiro H."/>
            <person name="Tanguay P."/>
            <person name="Tuskan G.A."/>
            <person name="Henrissat B."/>
            <person name="Van de Peer Y."/>
            <person name="Rouze P."/>
            <person name="Ellis J.G."/>
            <person name="Dodds P.N."/>
            <person name="Schein J.E."/>
            <person name="Zhong S."/>
            <person name="Hamelin R.C."/>
            <person name="Grigoriev I.V."/>
            <person name="Szabo L.J."/>
            <person name="Martin F."/>
        </authorList>
    </citation>
    <scope>NUCLEOTIDE SEQUENCE [LARGE SCALE GENOMIC DNA]</scope>
    <source>
        <strain evidence="2">98AG31 / pathotype 3-4-7</strain>
    </source>
</reference>
<accession>F4RN48</accession>
<evidence type="ECO:0000313" key="1">
    <source>
        <dbReference type="EMBL" id="EGG06237.1"/>
    </source>
</evidence>
<dbReference type="AlphaFoldDB" id="F4RN48"/>
<name>F4RN48_MELLP</name>
<keyword evidence="2" id="KW-1185">Reference proteome</keyword>
<dbReference type="EMBL" id="GL883109">
    <property type="protein sequence ID" value="EGG06237.1"/>
    <property type="molecule type" value="Genomic_DNA"/>
</dbReference>
<sequence length="198" mass="22289">MSSQVPMMIGALHMTGVFRLDNLIPTRMDAINPLRYFSATILVTDDSFLPKTILIADDMFTHALSSGVLFRVSGTVLNRFHQYPPVLFPDYLTLPPSPVLYPRAPDFANDINVRSWGQVESETYREAWQNTSLIVKHEDWDPSGLCVGSFVAKYLCDKPCLRDIDAHSLVGTKVQIDGRVRGFREGRDTCVITVRLVL</sequence>
<protein>
    <submittedName>
        <fullName evidence="1">Uncharacterized protein</fullName>
    </submittedName>
</protein>
<dbReference type="GeneID" id="18923042"/>
<dbReference type="InParanoid" id="F4RN48"/>